<dbReference type="STRING" id="685588.A0A067S7W1"/>
<keyword evidence="4" id="KW-1185">Reference proteome</keyword>
<evidence type="ECO:0000256" key="2">
    <source>
        <dbReference type="SAM" id="Phobius"/>
    </source>
</evidence>
<accession>A0A067S7W1</accession>
<dbReference type="OrthoDB" id="3225203at2759"/>
<dbReference type="Proteomes" id="UP000027222">
    <property type="component" value="Unassembled WGS sequence"/>
</dbReference>
<keyword evidence="2" id="KW-0472">Membrane</keyword>
<evidence type="ECO:0000256" key="1">
    <source>
        <dbReference type="SAM" id="MobiDB-lite"/>
    </source>
</evidence>
<dbReference type="HOGENOM" id="CLU_455641_0_0_1"/>
<feature type="transmembrane region" description="Helical" evidence="2">
    <location>
        <begin position="576"/>
        <end position="598"/>
    </location>
</feature>
<feature type="compositionally biased region" description="Acidic residues" evidence="1">
    <location>
        <begin position="171"/>
        <end position="191"/>
    </location>
</feature>
<feature type="compositionally biased region" description="Gly residues" evidence="1">
    <location>
        <begin position="94"/>
        <end position="106"/>
    </location>
</feature>
<organism evidence="3 4">
    <name type="scientific">Galerina marginata (strain CBS 339.88)</name>
    <dbReference type="NCBI Taxonomy" id="685588"/>
    <lineage>
        <taxon>Eukaryota</taxon>
        <taxon>Fungi</taxon>
        <taxon>Dikarya</taxon>
        <taxon>Basidiomycota</taxon>
        <taxon>Agaricomycotina</taxon>
        <taxon>Agaricomycetes</taxon>
        <taxon>Agaricomycetidae</taxon>
        <taxon>Agaricales</taxon>
        <taxon>Agaricineae</taxon>
        <taxon>Strophariaceae</taxon>
        <taxon>Galerina</taxon>
    </lineage>
</organism>
<dbReference type="AlphaFoldDB" id="A0A067S7W1"/>
<sequence length="599" mass="61940">MEVRRPKQIPIACRFIPYDQWFLTHIDPTWKIRHLKQIILAKCLSLPFDPRKVAREAAGVRPPSPITFAPDESQRPASPIKFASVLEVRKKRSGGGGGGGVAQGHGLGEDGVEGAGAGAGGGGGSSAGGGAGAGAAAVTATAAAAASTSVVHAAHAPRAEEDGPRAHEDAAPGEEGYEEDDEWDEEDDSDEHELGGGSSRPMGGRVGAGGFGGRVELPGPPVPPLGSIVVPAPQPQPASAVSSPVVKTARKFNPLAKLSGVAAAASTSTSSGAAASTSPAGILTVSQHQQQDDAPQIHTTSFTLVRFSTGQVLEEEFLVSWYDLVPHELVELHASSPIPGLATSSSSTTTTNLLVGFAGAVHLAKALMGPLPLPSLHDPKEKKGGHQQQHQLRIPTHLTLTALPRHNLTLYIQPYWEGWVRALRVVWRSEMPMPLPGAGAARGGVIAASAGGFGVGAGARGVGAAAGVSGGSSIPGPGASRSHTHPQPYDFSDYALGMTNLSSSMGGGMGMWVPDPQVPLFGGAGAGAGAGVYGGRDDGHGYGGRVKTKLEWRERWVVIRDGVINLCKTREVSFCFVLLSFSFVFFLSSFVNAFDFLFC</sequence>
<feature type="compositionally biased region" description="Basic and acidic residues" evidence="1">
    <location>
        <begin position="157"/>
        <end position="170"/>
    </location>
</feature>
<feature type="compositionally biased region" description="Gly residues" evidence="1">
    <location>
        <begin position="204"/>
        <end position="213"/>
    </location>
</feature>
<evidence type="ECO:0000313" key="3">
    <source>
        <dbReference type="EMBL" id="KDR66017.1"/>
    </source>
</evidence>
<dbReference type="EMBL" id="KL142428">
    <property type="protein sequence ID" value="KDR66017.1"/>
    <property type="molecule type" value="Genomic_DNA"/>
</dbReference>
<keyword evidence="2" id="KW-0812">Transmembrane</keyword>
<gene>
    <name evidence="3" type="ORF">GALMADRAFT_1210006</name>
</gene>
<keyword evidence="2" id="KW-1133">Transmembrane helix</keyword>
<name>A0A067S7W1_GALM3</name>
<protein>
    <submittedName>
        <fullName evidence="3">Uncharacterized protein</fullName>
    </submittedName>
</protein>
<reference evidence="4" key="1">
    <citation type="journal article" date="2014" name="Proc. Natl. Acad. Sci. U.S.A.">
        <title>Extensive sampling of basidiomycete genomes demonstrates inadequacy of the white-rot/brown-rot paradigm for wood decay fungi.</title>
        <authorList>
            <person name="Riley R."/>
            <person name="Salamov A.A."/>
            <person name="Brown D.W."/>
            <person name="Nagy L.G."/>
            <person name="Floudas D."/>
            <person name="Held B.W."/>
            <person name="Levasseur A."/>
            <person name="Lombard V."/>
            <person name="Morin E."/>
            <person name="Otillar R."/>
            <person name="Lindquist E.A."/>
            <person name="Sun H."/>
            <person name="LaButti K.M."/>
            <person name="Schmutz J."/>
            <person name="Jabbour D."/>
            <person name="Luo H."/>
            <person name="Baker S.E."/>
            <person name="Pisabarro A.G."/>
            <person name="Walton J.D."/>
            <person name="Blanchette R.A."/>
            <person name="Henrissat B."/>
            <person name="Martin F."/>
            <person name="Cullen D."/>
            <person name="Hibbett D.S."/>
            <person name="Grigoriev I.V."/>
        </authorList>
    </citation>
    <scope>NUCLEOTIDE SEQUENCE [LARGE SCALE GENOMIC DNA]</scope>
    <source>
        <strain evidence="4">CBS 339.88</strain>
    </source>
</reference>
<evidence type="ECO:0000313" key="4">
    <source>
        <dbReference type="Proteomes" id="UP000027222"/>
    </source>
</evidence>
<feature type="region of interest" description="Disordered" evidence="1">
    <location>
        <begin position="151"/>
        <end position="218"/>
    </location>
</feature>
<feature type="region of interest" description="Disordered" evidence="1">
    <location>
        <begin position="92"/>
        <end position="113"/>
    </location>
</feature>
<proteinExistence type="predicted"/>